<keyword evidence="3" id="KW-0732">Signal</keyword>
<evidence type="ECO:0000313" key="4">
    <source>
        <dbReference type="EMBL" id="KAK2773615.1"/>
    </source>
</evidence>
<feature type="compositionally biased region" description="Low complexity" evidence="1">
    <location>
        <begin position="150"/>
        <end position="175"/>
    </location>
</feature>
<accession>A0AAD9YN29</accession>
<feature type="transmembrane region" description="Helical" evidence="2">
    <location>
        <begin position="452"/>
        <end position="472"/>
    </location>
</feature>
<sequence length="882" mass="99761">MADQRHFFLGALVFFAIGTAATDSEEDDNLFDFYNDLVTDLGPFLAPFGESMTKQYLSESISLIDYFIFAMGPIGIITTLVSVIRLCGYTSLKAFIGRSQEGSATVEAELITSTSRDVCELYNHGGISRLVGQPRILELIYIPPSERSLSESSYSERSSSEMSSSESLSSESSSSDILHSQMSDAGDFKEELQLFRYYLNNKGSDSTHWTEERGSYLSSWLKSIWSWWLFKNVRQIYEKQGSGDVETAQMDDQGNLMEQQKTHGANTKRLIPASLNPPNLSLNIGITQPSPWATYSVAALGLILQGGVVALAATDAWLLGWSFDGNSTVSKDAPFLYLIGTVVMCCGLMACAALIGQTTQETRYNHTLNSQSRLIWLQPKQVIADQSFDPFAFFETNDKAIKAWICSWKVEDKPNSKDFSKARNSKGSDPKQLLKDTITYFWIMIPRGSFEFISFVSTTAVLFGYILQFTGLRRMKPWVSLAQLVITILMSILRGALRMQRLSKEDNKLQDSHDLVVGYELDWLSFEIWRRFKKESSQTQTSGEEVQAGVFKQVNNLWQNLTAKNIRDNSSPKRLSNHDILTNPTSFQELFSIRKRLAHLSGNFSESEKMDENEFQNWDDHYVNVRDKAKRLSAAICAIAESFVDQGQPFQDITLQFDNLIPGESRKNSIKLLLKEPGGLTTHWTMDSAPLEAILGLSMWTIISDQRFGKQFEHETNLSAESLQSERIFTLRRGGSGIEMELWFGPRMLIPTKACVKLPTERTCGLFDLWETLPGRGNHKRCIPIERSRPQASDNEEESVTSGSGQPTVAQRKSFDNDKSVVIVPCSALYSYEPTVTNCSGRHRELSDRAQRRNPTFRLDCCFRRPRRRHEGDEHHTRHRST</sequence>
<proteinExistence type="predicted"/>
<evidence type="ECO:0000313" key="5">
    <source>
        <dbReference type="Proteomes" id="UP001281614"/>
    </source>
</evidence>
<dbReference type="AlphaFoldDB" id="A0AAD9YN29"/>
<evidence type="ECO:0000256" key="1">
    <source>
        <dbReference type="SAM" id="MobiDB-lite"/>
    </source>
</evidence>
<feature type="signal peptide" evidence="3">
    <location>
        <begin position="1"/>
        <end position="21"/>
    </location>
</feature>
<feature type="transmembrane region" description="Helical" evidence="2">
    <location>
        <begin position="334"/>
        <end position="355"/>
    </location>
</feature>
<organism evidence="4 5">
    <name type="scientific">Colletotrichum kahawae</name>
    <name type="common">Coffee berry disease fungus</name>
    <dbReference type="NCBI Taxonomy" id="34407"/>
    <lineage>
        <taxon>Eukaryota</taxon>
        <taxon>Fungi</taxon>
        <taxon>Dikarya</taxon>
        <taxon>Ascomycota</taxon>
        <taxon>Pezizomycotina</taxon>
        <taxon>Sordariomycetes</taxon>
        <taxon>Hypocreomycetidae</taxon>
        <taxon>Glomerellales</taxon>
        <taxon>Glomerellaceae</taxon>
        <taxon>Colletotrichum</taxon>
        <taxon>Colletotrichum gloeosporioides species complex</taxon>
    </lineage>
</organism>
<name>A0AAD9YN29_COLKA</name>
<feature type="compositionally biased region" description="Polar residues" evidence="1">
    <location>
        <begin position="800"/>
        <end position="811"/>
    </location>
</feature>
<dbReference type="Proteomes" id="UP001281614">
    <property type="component" value="Unassembled WGS sequence"/>
</dbReference>
<evidence type="ECO:0000256" key="2">
    <source>
        <dbReference type="SAM" id="Phobius"/>
    </source>
</evidence>
<feature type="region of interest" description="Disordered" evidence="1">
    <location>
        <begin position="784"/>
        <end position="814"/>
    </location>
</feature>
<feature type="chain" id="PRO_5042193352" description="Ankyrin repeat protein" evidence="3">
    <location>
        <begin position="22"/>
        <end position="882"/>
    </location>
</feature>
<keyword evidence="2" id="KW-0812">Transmembrane</keyword>
<evidence type="ECO:0000256" key="3">
    <source>
        <dbReference type="SAM" id="SignalP"/>
    </source>
</evidence>
<evidence type="ECO:0008006" key="6">
    <source>
        <dbReference type="Google" id="ProtNLM"/>
    </source>
</evidence>
<dbReference type="EMBL" id="VYYT01000055">
    <property type="protein sequence ID" value="KAK2773615.1"/>
    <property type="molecule type" value="Genomic_DNA"/>
</dbReference>
<gene>
    <name evidence="4" type="ORF">CKAH01_13533</name>
</gene>
<reference evidence="4" key="1">
    <citation type="submission" date="2023-02" db="EMBL/GenBank/DDBJ databases">
        <title>Colletotrichum kahawae CIFC_Que2 genome sequencing and assembly.</title>
        <authorList>
            <person name="Baroncelli R."/>
        </authorList>
    </citation>
    <scope>NUCLEOTIDE SEQUENCE</scope>
    <source>
        <strain evidence="4">CIFC_Que2</strain>
    </source>
</reference>
<feature type="region of interest" description="Disordered" evidence="1">
    <location>
        <begin position="150"/>
        <end position="180"/>
    </location>
</feature>
<keyword evidence="5" id="KW-1185">Reference proteome</keyword>
<keyword evidence="2" id="KW-1133">Transmembrane helix</keyword>
<protein>
    <recommendedName>
        <fullName evidence="6">Ankyrin repeat protein</fullName>
    </recommendedName>
</protein>
<keyword evidence="2" id="KW-0472">Membrane</keyword>
<feature type="transmembrane region" description="Helical" evidence="2">
    <location>
        <begin position="66"/>
        <end position="88"/>
    </location>
</feature>
<feature type="transmembrane region" description="Helical" evidence="2">
    <location>
        <begin position="292"/>
        <end position="314"/>
    </location>
</feature>
<comment type="caution">
    <text evidence="4">The sequence shown here is derived from an EMBL/GenBank/DDBJ whole genome shotgun (WGS) entry which is preliminary data.</text>
</comment>